<dbReference type="SMART" id="SM01381">
    <property type="entry name" value="7TM_GPCR_Srsx"/>
    <property type="match status" value="1"/>
</dbReference>
<keyword evidence="2 8" id="KW-0812">Transmembrane</keyword>
<keyword evidence="3 10" id="KW-1133">Transmembrane helix</keyword>
<dbReference type="PANTHER" id="PTHR45695:SF9">
    <property type="entry name" value="LEUCOKININ RECEPTOR"/>
    <property type="match status" value="1"/>
</dbReference>
<protein>
    <recommendedName>
        <fullName evidence="11">G-protein coupled receptors family 1 profile domain-containing protein</fullName>
    </recommendedName>
</protein>
<proteinExistence type="inferred from homology"/>
<evidence type="ECO:0000313" key="12">
    <source>
        <dbReference type="EMBL" id="CAH3145787.1"/>
    </source>
</evidence>
<keyword evidence="13" id="KW-1185">Reference proteome</keyword>
<accession>A0ABN8PP84</accession>
<dbReference type="EMBL" id="CALNXK010000077">
    <property type="protein sequence ID" value="CAH3145787.1"/>
    <property type="molecule type" value="Genomic_DNA"/>
</dbReference>
<evidence type="ECO:0000313" key="13">
    <source>
        <dbReference type="Proteomes" id="UP001159405"/>
    </source>
</evidence>
<comment type="caution">
    <text evidence="12">The sequence shown here is derived from an EMBL/GenBank/DDBJ whole genome shotgun (WGS) entry which is preliminary data.</text>
</comment>
<feature type="transmembrane region" description="Helical" evidence="10">
    <location>
        <begin position="152"/>
        <end position="170"/>
    </location>
</feature>
<keyword evidence="6 8" id="KW-0675">Receptor</keyword>
<feature type="region of interest" description="Disordered" evidence="9">
    <location>
        <begin position="347"/>
        <end position="367"/>
    </location>
</feature>
<evidence type="ECO:0000256" key="4">
    <source>
        <dbReference type="ARBA" id="ARBA00023040"/>
    </source>
</evidence>
<evidence type="ECO:0000256" key="3">
    <source>
        <dbReference type="ARBA" id="ARBA00022989"/>
    </source>
</evidence>
<evidence type="ECO:0000256" key="10">
    <source>
        <dbReference type="SAM" id="Phobius"/>
    </source>
</evidence>
<organism evidence="12 13">
    <name type="scientific">Porites lobata</name>
    <dbReference type="NCBI Taxonomy" id="104759"/>
    <lineage>
        <taxon>Eukaryota</taxon>
        <taxon>Metazoa</taxon>
        <taxon>Cnidaria</taxon>
        <taxon>Anthozoa</taxon>
        <taxon>Hexacorallia</taxon>
        <taxon>Scleractinia</taxon>
        <taxon>Fungiina</taxon>
        <taxon>Poritidae</taxon>
        <taxon>Porites</taxon>
    </lineage>
</organism>
<reference evidence="12 13" key="1">
    <citation type="submission" date="2022-05" db="EMBL/GenBank/DDBJ databases">
        <authorList>
            <consortium name="Genoscope - CEA"/>
            <person name="William W."/>
        </authorList>
    </citation>
    <scope>NUCLEOTIDE SEQUENCE [LARGE SCALE GENOMIC DNA]</scope>
</reference>
<dbReference type="CDD" id="cd00637">
    <property type="entry name" value="7tm_classA_rhodopsin-like"/>
    <property type="match status" value="1"/>
</dbReference>
<dbReference type="Gene3D" id="1.20.1070.10">
    <property type="entry name" value="Rhodopsin 7-helix transmembrane proteins"/>
    <property type="match status" value="1"/>
</dbReference>
<keyword evidence="5 10" id="KW-0472">Membrane</keyword>
<feature type="transmembrane region" description="Helical" evidence="10">
    <location>
        <begin position="66"/>
        <end position="93"/>
    </location>
</feature>
<evidence type="ECO:0000256" key="5">
    <source>
        <dbReference type="ARBA" id="ARBA00023136"/>
    </source>
</evidence>
<evidence type="ECO:0000256" key="1">
    <source>
        <dbReference type="ARBA" id="ARBA00004141"/>
    </source>
</evidence>
<evidence type="ECO:0000259" key="11">
    <source>
        <dbReference type="PROSITE" id="PS50262"/>
    </source>
</evidence>
<evidence type="ECO:0000256" key="7">
    <source>
        <dbReference type="ARBA" id="ARBA00023224"/>
    </source>
</evidence>
<dbReference type="Pfam" id="PF00001">
    <property type="entry name" value="7tm_1"/>
    <property type="match status" value="1"/>
</dbReference>
<evidence type="ECO:0000256" key="8">
    <source>
        <dbReference type="RuleBase" id="RU000688"/>
    </source>
</evidence>
<name>A0ABN8PP84_9CNID</name>
<dbReference type="PRINTS" id="PR00237">
    <property type="entry name" value="GPCRRHODOPSN"/>
</dbReference>
<keyword evidence="4 8" id="KW-0297">G-protein coupled receptor</keyword>
<dbReference type="InterPro" id="IPR017452">
    <property type="entry name" value="GPCR_Rhodpsn_7TM"/>
</dbReference>
<evidence type="ECO:0000256" key="9">
    <source>
        <dbReference type="SAM" id="MobiDB-lite"/>
    </source>
</evidence>
<evidence type="ECO:0000256" key="2">
    <source>
        <dbReference type="ARBA" id="ARBA00022692"/>
    </source>
</evidence>
<dbReference type="Proteomes" id="UP001159405">
    <property type="component" value="Unassembled WGS sequence"/>
</dbReference>
<gene>
    <name evidence="12" type="ORF">PLOB_00044704</name>
</gene>
<feature type="transmembrane region" description="Helical" evidence="10">
    <location>
        <begin position="284"/>
        <end position="308"/>
    </location>
</feature>
<comment type="similarity">
    <text evidence="8">Belongs to the G-protein coupled receptor 1 family.</text>
</comment>
<dbReference type="PROSITE" id="PS00237">
    <property type="entry name" value="G_PROTEIN_RECEP_F1_1"/>
    <property type="match status" value="1"/>
</dbReference>
<dbReference type="SUPFAM" id="SSF81321">
    <property type="entry name" value="Family A G protein-coupled receptor-like"/>
    <property type="match status" value="1"/>
</dbReference>
<evidence type="ECO:0000256" key="6">
    <source>
        <dbReference type="ARBA" id="ARBA00023170"/>
    </source>
</evidence>
<dbReference type="PROSITE" id="PS50262">
    <property type="entry name" value="G_PROTEIN_RECEP_F1_2"/>
    <property type="match status" value="1"/>
</dbReference>
<sequence length="367" mass="41537">MPVPSIESVNGTSASNIGDLLQEGDFQKGIKITAFVFLMLLSVLGNALLIAVVYKNANQRMRTPSNYFIFNMACADVLLTAYTVPVSSVSTAYSHQWLITGVAGELLCRLSQFIGQMSVLVSTGSLLMTALDRFFLVFYPLKRIITLRIARFLIGLIWIFAIVFTVPLFKMTTLVEFKPDFHICTFNFGIISYVIIYLLFCYPVLVLLPIIAIILIYVAIGFKLKHTIAPGNQLPASNQHRREQMNRKILTMLVTVVAVLIVCRFPFILGIMACFSGLEAFCSWNFLFLGWFLVCFNSGINPWIYFIFNEQFRQGAKLLLQKLLPRCFKVTNEVEMLELTGRQIKTHTSQTHESSHAWSSRYSLGNK</sequence>
<feature type="transmembrane region" description="Helical" evidence="10">
    <location>
        <begin position="32"/>
        <end position="54"/>
    </location>
</feature>
<dbReference type="InterPro" id="IPR000276">
    <property type="entry name" value="GPCR_Rhodpsn"/>
</dbReference>
<dbReference type="PANTHER" id="PTHR45695">
    <property type="entry name" value="LEUCOKININ RECEPTOR-RELATED"/>
    <property type="match status" value="1"/>
</dbReference>
<comment type="subcellular location">
    <subcellularLocation>
        <location evidence="1">Membrane</location>
        <topology evidence="1">Multi-pass membrane protein</topology>
    </subcellularLocation>
</comment>
<feature type="transmembrane region" description="Helical" evidence="10">
    <location>
        <begin position="190"/>
        <end position="220"/>
    </location>
</feature>
<keyword evidence="7 8" id="KW-0807">Transducer</keyword>
<feature type="transmembrane region" description="Helical" evidence="10">
    <location>
        <begin position="249"/>
        <end position="278"/>
    </location>
</feature>
<feature type="transmembrane region" description="Helical" evidence="10">
    <location>
        <begin position="113"/>
        <end position="131"/>
    </location>
</feature>
<feature type="domain" description="G-protein coupled receptors family 1 profile" evidence="11">
    <location>
        <begin position="45"/>
        <end position="305"/>
    </location>
</feature>